<gene>
    <name evidence="2" type="ORF">FJR48_07810</name>
</gene>
<dbReference type="Gene3D" id="3.30.450.20">
    <property type="entry name" value="PAS domain"/>
    <property type="match status" value="1"/>
</dbReference>
<dbReference type="CDD" id="cd00130">
    <property type="entry name" value="PAS"/>
    <property type="match status" value="1"/>
</dbReference>
<dbReference type="AlphaFoldDB" id="A0A5P8P240"/>
<reference evidence="2 3" key="1">
    <citation type="submission" date="2019-09" db="EMBL/GenBank/DDBJ databases">
        <title>Sulfurimonas gotlandica sp. nov., a chemoautotrophic and psychrotolerant epsilonproteobacterium isolated from a pelagic redoxcline, and an emended description of the genus Sulfurimonas.</title>
        <authorList>
            <person name="Wang S."/>
            <person name="Jiang L."/>
            <person name="Shao S."/>
        </authorList>
    </citation>
    <scope>NUCLEOTIDE SEQUENCE [LARGE SCALE GENOMIC DNA]</scope>
    <source>
        <strain evidence="2 3">GYSZ_1</strain>
    </source>
</reference>
<organism evidence="2 3">
    <name type="scientific">Sulfurimonas lithotrophica</name>
    <dbReference type="NCBI Taxonomy" id="2590022"/>
    <lineage>
        <taxon>Bacteria</taxon>
        <taxon>Pseudomonadati</taxon>
        <taxon>Campylobacterota</taxon>
        <taxon>Epsilonproteobacteria</taxon>
        <taxon>Campylobacterales</taxon>
        <taxon>Sulfurimonadaceae</taxon>
        <taxon>Sulfurimonas</taxon>
    </lineage>
</organism>
<dbReference type="RefSeq" id="WP_152307587.1">
    <property type="nucleotide sequence ID" value="NZ_CP043617.1"/>
</dbReference>
<feature type="domain" description="PAS" evidence="1">
    <location>
        <begin position="123"/>
        <end position="178"/>
    </location>
</feature>
<name>A0A5P8P240_9BACT</name>
<evidence type="ECO:0000313" key="3">
    <source>
        <dbReference type="Proteomes" id="UP000326944"/>
    </source>
</evidence>
<dbReference type="KEGG" id="sulg:FJR48_07810"/>
<accession>A0A5P8P240</accession>
<dbReference type="Proteomes" id="UP000326944">
    <property type="component" value="Chromosome"/>
</dbReference>
<keyword evidence="3" id="KW-1185">Reference proteome</keyword>
<dbReference type="SUPFAM" id="SSF55785">
    <property type="entry name" value="PYP-like sensor domain (PAS domain)"/>
    <property type="match status" value="1"/>
</dbReference>
<protein>
    <submittedName>
        <fullName evidence="2">PAS domain S-box protein</fullName>
    </submittedName>
</protein>
<evidence type="ECO:0000259" key="1">
    <source>
        <dbReference type="PROSITE" id="PS50112"/>
    </source>
</evidence>
<dbReference type="NCBIfam" id="TIGR00229">
    <property type="entry name" value="sensory_box"/>
    <property type="match status" value="1"/>
</dbReference>
<proteinExistence type="predicted"/>
<dbReference type="PROSITE" id="PS50112">
    <property type="entry name" value="PAS"/>
    <property type="match status" value="1"/>
</dbReference>
<evidence type="ECO:0000313" key="2">
    <source>
        <dbReference type="EMBL" id="QFR49640.1"/>
    </source>
</evidence>
<dbReference type="InterPro" id="IPR000014">
    <property type="entry name" value="PAS"/>
</dbReference>
<dbReference type="OrthoDB" id="9766459at2"/>
<dbReference type="Pfam" id="PF13426">
    <property type="entry name" value="PAS_9"/>
    <property type="match status" value="1"/>
</dbReference>
<dbReference type="InterPro" id="IPR035965">
    <property type="entry name" value="PAS-like_dom_sf"/>
</dbReference>
<sequence length="345" mass="40120">MQEKDLIYNFVYDLGNPVLLVEDKEESYDISFANEKMKELLKNTDSEDLVLTNELIHLLNSYKEKAHPHGLSTQNIEIFQKFYNINYLQNANSILMSFIETDVESLFETLSFHEMGISSCAIIVVLSDQGKVIDTNEHFLKMVGMTKEEVHNIDFFENFIPAEIETLNKYLSELLSSDSKNQQFVTSLKDVEDNIYKIKWQVSKIKKLNQNFLVAIGSDISQLFQQNNKQITKEVKSLKVGFDYFPFAVAYMNAKGIFTTMNKNFLKMFHIKNETTKIMFDQIPFFKKHIGFSKIKEYIPSQKELTYNIEHGINGKNVILKVYIRMLKGKKESSALYIIIVQKIL</sequence>
<dbReference type="EMBL" id="CP043617">
    <property type="protein sequence ID" value="QFR49640.1"/>
    <property type="molecule type" value="Genomic_DNA"/>
</dbReference>
<dbReference type="SMART" id="SM00091">
    <property type="entry name" value="PAS"/>
    <property type="match status" value="1"/>
</dbReference>